<name>A0ACC1CWS9_9NEOP</name>
<sequence length="567" mass="66158">MDNICRLCLSHTSVNNDIFNEETELYIKITLYLPIKVLKHDRLPQKICDLCSSKVNDLYLFSKTAIEVQDRLQFELMEFTNSQETDTSCIIDKTTQPLPQNETDKNLNQNLEEINDAVTIKEAGEFAPNQIIYIKNEFSEIDHIIGDNKLNEQNKNCLGKRDNAVEINNLKELLMSELGGETNIPSLETEGKECEKETLICGFPPPDVISVRKTSIAQKDDKDKKQHECVICKKTFQKWTNLVRHQKIHNTSRQFECRECGKRFSHYYRLEWHKEIVHSGKKPYVCATCTKGFSTRSNLTRHEKIHTGIRPFACDICKKTFVDGYKLQCHKKVVHSGVKKFACSRCDRAFGQRGHLVEHEKSHYKIRPFNCSKCDKAFSMRSNLKRHLKTHADSKRYFCSFCKMSYKKHSQLMVHERSHTGEKPFECDLCGVTTASKSEIKVHIWQHMDHDSQLCETCGKAFMSSSELRIHKLLHAEEKPFSCTICKKSFNKKSNLNRHERIHNADDRPFKCLKCDKGFKDRSNLNRHLRFIHNHQRIFHYLTKPDKTSDYIKIIDDETIKMEPADL</sequence>
<keyword evidence="2" id="KW-1185">Reference proteome</keyword>
<protein>
    <submittedName>
        <fullName evidence="1">Uncharacterized protein</fullName>
    </submittedName>
</protein>
<proteinExistence type="predicted"/>
<gene>
    <name evidence="1" type="ORF">K1T71_008274</name>
</gene>
<dbReference type="EMBL" id="CM034400">
    <property type="protein sequence ID" value="KAJ0176100.1"/>
    <property type="molecule type" value="Genomic_DNA"/>
</dbReference>
<comment type="caution">
    <text evidence="1">The sequence shown here is derived from an EMBL/GenBank/DDBJ whole genome shotgun (WGS) entry which is preliminary data.</text>
</comment>
<organism evidence="1 2">
    <name type="scientific">Dendrolimus kikuchii</name>
    <dbReference type="NCBI Taxonomy" id="765133"/>
    <lineage>
        <taxon>Eukaryota</taxon>
        <taxon>Metazoa</taxon>
        <taxon>Ecdysozoa</taxon>
        <taxon>Arthropoda</taxon>
        <taxon>Hexapoda</taxon>
        <taxon>Insecta</taxon>
        <taxon>Pterygota</taxon>
        <taxon>Neoptera</taxon>
        <taxon>Endopterygota</taxon>
        <taxon>Lepidoptera</taxon>
        <taxon>Glossata</taxon>
        <taxon>Ditrysia</taxon>
        <taxon>Bombycoidea</taxon>
        <taxon>Lasiocampidae</taxon>
        <taxon>Dendrolimus</taxon>
    </lineage>
</organism>
<evidence type="ECO:0000313" key="2">
    <source>
        <dbReference type="Proteomes" id="UP000824533"/>
    </source>
</evidence>
<reference evidence="1 2" key="1">
    <citation type="journal article" date="2021" name="Front. Genet.">
        <title>Chromosome-Level Genome Assembly Reveals Significant Gene Expansion in the Toll and IMD Signaling Pathways of Dendrolimus kikuchii.</title>
        <authorList>
            <person name="Zhou J."/>
            <person name="Wu P."/>
            <person name="Xiong Z."/>
            <person name="Liu N."/>
            <person name="Zhao N."/>
            <person name="Ji M."/>
            <person name="Qiu Y."/>
            <person name="Yang B."/>
        </authorList>
    </citation>
    <scope>NUCLEOTIDE SEQUENCE [LARGE SCALE GENOMIC DNA]</scope>
    <source>
        <strain evidence="1">Ann1</strain>
    </source>
</reference>
<evidence type="ECO:0000313" key="1">
    <source>
        <dbReference type="EMBL" id="KAJ0176100.1"/>
    </source>
</evidence>
<dbReference type="Proteomes" id="UP000824533">
    <property type="component" value="Linkage Group LG14"/>
</dbReference>
<accession>A0ACC1CWS9</accession>